<evidence type="ECO:0008006" key="4">
    <source>
        <dbReference type="Google" id="ProtNLM"/>
    </source>
</evidence>
<organism evidence="2 3">
    <name type="scientific">Pseudozyma hubeiensis (strain SY62)</name>
    <name type="common">Yeast</name>
    <dbReference type="NCBI Taxonomy" id="1305764"/>
    <lineage>
        <taxon>Eukaryota</taxon>
        <taxon>Fungi</taxon>
        <taxon>Dikarya</taxon>
        <taxon>Basidiomycota</taxon>
        <taxon>Ustilaginomycotina</taxon>
        <taxon>Ustilaginomycetes</taxon>
        <taxon>Ustilaginales</taxon>
        <taxon>Ustilaginaceae</taxon>
        <taxon>Pseudozyma</taxon>
    </lineage>
</organism>
<dbReference type="eggNOG" id="ENOG502RDZK">
    <property type="taxonomic scope" value="Eukaryota"/>
</dbReference>
<dbReference type="OrthoDB" id="2552827at2759"/>
<gene>
    <name evidence="2" type="ORF">PHSY_002856</name>
</gene>
<feature type="compositionally biased region" description="Polar residues" evidence="1">
    <location>
        <begin position="25"/>
        <end position="56"/>
    </location>
</feature>
<sequence>MVRTARLARSGRIAIAQARPRLPRTLTSTARTLDPSQASTSNTPHASDQSTSQHTSKTLPSASMLLLLDSIPHIPQYGFTKQAYFASSSSSDPARSIRTIETLFPGPDSHFETQLFTAWSNLCDISVVHSMPIATLLQLVRDGQDPDTPAARPVRMTPLSPSESKTALHNVTTLLESRLQHFHSIRTHLLPALTSLSTLSPTTSSLHSAFPHQTLLPNLPTPLPLLTLTSAFVDQALTHPAAQAMTGWSDPDGPDWYAVRVRLGAAYTVAILHAASGSGGWDETRGVLWRVVRAREDGLVNAVEGVVRGGGEWVKWGGRGWLGVLRSLGL</sequence>
<proteinExistence type="predicted"/>
<evidence type="ECO:0000256" key="1">
    <source>
        <dbReference type="SAM" id="MobiDB-lite"/>
    </source>
</evidence>
<dbReference type="Proteomes" id="UP000014071">
    <property type="component" value="Unassembled WGS sequence"/>
</dbReference>
<dbReference type="AlphaFoldDB" id="R9P1Y1"/>
<evidence type="ECO:0000313" key="3">
    <source>
        <dbReference type="Proteomes" id="UP000014071"/>
    </source>
</evidence>
<keyword evidence="3" id="KW-1185">Reference proteome</keyword>
<evidence type="ECO:0000313" key="2">
    <source>
        <dbReference type="EMBL" id="GAC95281.1"/>
    </source>
</evidence>
<reference evidence="3" key="1">
    <citation type="journal article" date="2013" name="Genome Announc.">
        <title>Draft genome sequence of the basidiomycetous yeast-like fungus Pseudozyma hubeiensis SY62, which produces an abundant amount of the biosurfactant mannosylerythritol lipids.</title>
        <authorList>
            <person name="Konishi M."/>
            <person name="Hatada Y."/>
            <person name="Horiuchi J."/>
        </authorList>
    </citation>
    <scope>NUCLEOTIDE SEQUENCE [LARGE SCALE GENOMIC DNA]</scope>
    <source>
        <strain evidence="3">SY62</strain>
    </source>
</reference>
<name>R9P1Y1_PSEHS</name>
<feature type="region of interest" description="Disordered" evidence="1">
    <location>
        <begin position="18"/>
        <end position="56"/>
    </location>
</feature>
<dbReference type="GeneID" id="24108147"/>
<dbReference type="STRING" id="1305764.R9P1Y1"/>
<protein>
    <recommendedName>
        <fullName evidence="4">Ubiquinone biosynthesis protein</fullName>
    </recommendedName>
</protein>
<dbReference type="HOGENOM" id="CLU_072861_0_0_1"/>
<dbReference type="RefSeq" id="XP_012188868.1">
    <property type="nucleotide sequence ID" value="XM_012333478.1"/>
</dbReference>
<accession>R9P1Y1</accession>
<dbReference type="EMBL" id="DF238792">
    <property type="protein sequence ID" value="GAC95281.1"/>
    <property type="molecule type" value="Genomic_DNA"/>
</dbReference>